<feature type="transmembrane region" description="Helical" evidence="7">
    <location>
        <begin position="106"/>
        <end position="124"/>
    </location>
</feature>
<feature type="domain" description="Fatty acid desaturase" evidence="8">
    <location>
        <begin position="143"/>
        <end position="429"/>
    </location>
</feature>
<dbReference type="EMBL" id="JANBVO010000051">
    <property type="protein sequence ID" value="KAJ9133311.1"/>
    <property type="molecule type" value="Genomic_DNA"/>
</dbReference>
<dbReference type="CDD" id="cd03507">
    <property type="entry name" value="Delta12-FADS-like"/>
    <property type="match status" value="1"/>
</dbReference>
<evidence type="ECO:0000256" key="5">
    <source>
        <dbReference type="ARBA" id="ARBA00023136"/>
    </source>
</evidence>
<feature type="compositionally biased region" description="Low complexity" evidence="6">
    <location>
        <begin position="23"/>
        <end position="59"/>
    </location>
</feature>
<feature type="transmembrane region" description="Helical" evidence="7">
    <location>
        <begin position="178"/>
        <end position="194"/>
    </location>
</feature>
<feature type="transmembrane region" description="Helical" evidence="7">
    <location>
        <begin position="306"/>
        <end position="328"/>
    </location>
</feature>
<evidence type="ECO:0000313" key="10">
    <source>
        <dbReference type="EMBL" id="KAJ9133311.1"/>
    </source>
</evidence>
<keyword evidence="7" id="KW-1133">Transmembrane helix</keyword>
<evidence type="ECO:0000313" key="11">
    <source>
        <dbReference type="Proteomes" id="UP001174694"/>
    </source>
</evidence>
<comment type="caution">
    <text evidence="10">The sequence shown here is derived from an EMBL/GenBank/DDBJ whole genome shotgun (WGS) entry which is preliminary data.</text>
</comment>
<dbReference type="InterPro" id="IPR005804">
    <property type="entry name" value="FA_desaturase_dom"/>
</dbReference>
<dbReference type="GO" id="GO:0016020">
    <property type="term" value="C:membrane"/>
    <property type="evidence" value="ECO:0007669"/>
    <property type="project" value="UniProtKB-SubCell"/>
</dbReference>
<feature type="region of interest" description="Disordered" evidence="6">
    <location>
        <begin position="478"/>
        <end position="500"/>
    </location>
</feature>
<keyword evidence="4" id="KW-0560">Oxidoreductase</keyword>
<accession>A0AA38R3W1</accession>
<protein>
    <submittedName>
        <fullName evidence="10">Oleate delta-12 desaturase</fullName>
    </submittedName>
</protein>
<feature type="region of interest" description="Disordered" evidence="6">
    <location>
        <begin position="1"/>
        <end position="59"/>
    </location>
</feature>
<dbReference type="Pfam" id="PF11960">
    <property type="entry name" value="DUF3474"/>
    <property type="match status" value="1"/>
</dbReference>
<evidence type="ECO:0000256" key="7">
    <source>
        <dbReference type="SAM" id="Phobius"/>
    </source>
</evidence>
<evidence type="ECO:0000259" key="9">
    <source>
        <dbReference type="Pfam" id="PF11960"/>
    </source>
</evidence>
<comment type="similarity">
    <text evidence="3">Belongs to the fatty acid desaturase type 1 family.</text>
</comment>
<dbReference type="Proteomes" id="UP001174694">
    <property type="component" value="Unassembled WGS sequence"/>
</dbReference>
<feature type="transmembrane region" description="Helical" evidence="7">
    <location>
        <begin position="136"/>
        <end position="158"/>
    </location>
</feature>
<comment type="subcellular location">
    <subcellularLocation>
        <location evidence="1">Membrane</location>
    </subcellularLocation>
</comment>
<evidence type="ECO:0000256" key="6">
    <source>
        <dbReference type="SAM" id="MobiDB-lite"/>
    </source>
</evidence>
<sequence length="500" mass="55339">MASNATASGLQGTRNPVLRRTMTTATTDSDVSVPSTTVPSPADSPRASASSTSLSSMSSIDATGDKATYGKLIDTYGNEFEVPDFTIKDIRDAIPKHCFERSGLRGLAYVFRDAAYIAVTFYLFHNFVTPETIPSLPLRVVLWGFYTFLQGLFGTGLWVLAHEAGHGAFSPSKTFNDIVGWIVHSALLVPYFSWQMSHSRHHKATGNMERDMVFVPRTREQHASRIGKLAHELSELTEETPVYTLVMLIGQQLIGWPNYLLTNVTGHNNHEKQREGRGKGKRNGFGGGVNHFDPRSPICDNREAKLIVFSDIGLVLAISAIVYLGRTFGWANMAVWYFLPYLWVNHWLVAITFLQHTDPTLPHYTADEWNFVRGAAATIDREFGFIGRHLFHGIIETHVLHHYVSTIPFYHADEASDAIKPVMGKHYRADVAEGPIGFIKALYKSARMCQWVEPSEGAIGNGKGVLFFRNRNGLGTKPAKLAPPATAKTGRSSVVVGADE</sequence>
<keyword evidence="7" id="KW-0812">Transmembrane</keyword>
<dbReference type="GO" id="GO:0016717">
    <property type="term" value="F:oxidoreductase activity, acting on paired donors, with oxidation of a pair of donors resulting in the reduction of molecular oxygen to two molecules of water"/>
    <property type="evidence" value="ECO:0007669"/>
    <property type="project" value="InterPro"/>
</dbReference>
<dbReference type="InterPro" id="IPR012171">
    <property type="entry name" value="Fatty_acid_desaturase"/>
</dbReference>
<feature type="transmembrane region" description="Helical" evidence="7">
    <location>
        <begin position="334"/>
        <end position="354"/>
    </location>
</feature>
<organism evidence="10 11">
    <name type="scientific">Pleurostoma richardsiae</name>
    <dbReference type="NCBI Taxonomy" id="41990"/>
    <lineage>
        <taxon>Eukaryota</taxon>
        <taxon>Fungi</taxon>
        <taxon>Dikarya</taxon>
        <taxon>Ascomycota</taxon>
        <taxon>Pezizomycotina</taxon>
        <taxon>Sordariomycetes</taxon>
        <taxon>Sordariomycetidae</taxon>
        <taxon>Calosphaeriales</taxon>
        <taxon>Pleurostomataceae</taxon>
        <taxon>Pleurostoma</taxon>
    </lineage>
</organism>
<keyword evidence="5 7" id="KW-0472">Membrane</keyword>
<name>A0AA38R3W1_9PEZI</name>
<dbReference type="GO" id="GO:0006629">
    <property type="term" value="P:lipid metabolic process"/>
    <property type="evidence" value="ECO:0007669"/>
    <property type="project" value="InterPro"/>
</dbReference>
<dbReference type="InterPro" id="IPR021863">
    <property type="entry name" value="FAS_N"/>
</dbReference>
<keyword evidence="11" id="KW-1185">Reference proteome</keyword>
<reference evidence="10" key="1">
    <citation type="submission" date="2022-07" db="EMBL/GenBank/DDBJ databases">
        <title>Fungi with potential for degradation of polypropylene.</title>
        <authorList>
            <person name="Gostincar C."/>
        </authorList>
    </citation>
    <scope>NUCLEOTIDE SEQUENCE</scope>
    <source>
        <strain evidence="10">EXF-13308</strain>
    </source>
</reference>
<evidence type="ECO:0000256" key="4">
    <source>
        <dbReference type="ARBA" id="ARBA00023002"/>
    </source>
</evidence>
<evidence type="ECO:0000259" key="8">
    <source>
        <dbReference type="Pfam" id="PF00487"/>
    </source>
</evidence>
<dbReference type="PANTHER" id="PTHR32100">
    <property type="entry name" value="OMEGA-6 FATTY ACID DESATURASE, CHLOROPLASTIC"/>
    <property type="match status" value="1"/>
</dbReference>
<feature type="compositionally biased region" description="Polar residues" evidence="6">
    <location>
        <begin position="1"/>
        <end position="14"/>
    </location>
</feature>
<feature type="compositionally biased region" description="Low complexity" evidence="6">
    <location>
        <begin position="478"/>
        <end position="490"/>
    </location>
</feature>
<gene>
    <name evidence="10" type="ORF">NKR23_g10877</name>
</gene>
<dbReference type="AlphaFoldDB" id="A0AA38R3W1"/>
<evidence type="ECO:0000256" key="2">
    <source>
        <dbReference type="ARBA" id="ARBA00005189"/>
    </source>
</evidence>
<proteinExistence type="inferred from homology"/>
<feature type="domain" description="Fatty acid desaturase N-terminal" evidence="9">
    <location>
        <begin position="82"/>
        <end position="116"/>
    </location>
</feature>
<comment type="pathway">
    <text evidence="2">Lipid metabolism.</text>
</comment>
<evidence type="ECO:0000256" key="1">
    <source>
        <dbReference type="ARBA" id="ARBA00004370"/>
    </source>
</evidence>
<dbReference type="Pfam" id="PF00487">
    <property type="entry name" value="FA_desaturase"/>
    <property type="match status" value="1"/>
</dbReference>
<evidence type="ECO:0000256" key="3">
    <source>
        <dbReference type="ARBA" id="ARBA00009295"/>
    </source>
</evidence>